<protein>
    <submittedName>
        <fullName evidence="1">DUF1217 domain-containing protein</fullName>
    </submittedName>
</protein>
<dbReference type="OrthoDB" id="7824597at2"/>
<dbReference type="SUPFAM" id="SSF158837">
    <property type="entry name" value="AGR C 984p-like"/>
    <property type="match status" value="1"/>
</dbReference>
<proteinExistence type="predicted"/>
<dbReference type="Proteomes" id="UP000309450">
    <property type="component" value="Unassembled WGS sequence"/>
</dbReference>
<evidence type="ECO:0000313" key="1">
    <source>
        <dbReference type="EMBL" id="THD85534.1"/>
    </source>
</evidence>
<sequence length="266" mass="28544">MTFQPVLPLSGIAGWALLKRTLPAQQAAFAQSPSLRRDEAAFRDRIGQITTADALIADRQVLSVALGAYGLDGDIANKAFLRKVLDEGTLAADALANRLADKAYRSFSATFGFGDFAVPRTVLSDFPDKVLERYRTLRFEAAVGQQNEDFRLALNAERELADLAGRGLGDDAAWFTIMGSPPLRKVFEVALGLPSRFGTLDIDRQLQVFRDKAADRLGITGISDFADRGVTDRLITRFLGQAALAAGPSASTPGAAALQILSGRSA</sequence>
<dbReference type="EMBL" id="SSND01000001">
    <property type="protein sequence ID" value="THD85534.1"/>
    <property type="molecule type" value="Genomic_DNA"/>
</dbReference>
<reference evidence="1 2" key="1">
    <citation type="submission" date="2019-04" db="EMBL/GenBank/DDBJ databases">
        <title>Draft genome sequence of Gemmobacter aestuarii sp. nov.</title>
        <authorList>
            <person name="Hameed A."/>
            <person name="Lin S.-Y."/>
            <person name="Shahina M."/>
            <person name="Lai W.-A."/>
            <person name="Young C.-C."/>
        </authorList>
    </citation>
    <scope>NUCLEOTIDE SEQUENCE [LARGE SCALE GENOMIC DNA]</scope>
    <source>
        <strain evidence="1 2">CC-PW-75</strain>
    </source>
</reference>
<dbReference type="AlphaFoldDB" id="A0A4S3MTM9"/>
<keyword evidence="2" id="KW-1185">Reference proteome</keyword>
<evidence type="ECO:0000313" key="2">
    <source>
        <dbReference type="Proteomes" id="UP000309450"/>
    </source>
</evidence>
<dbReference type="InterPro" id="IPR023157">
    <property type="entry name" value="AGR-C-984p-like_sf"/>
</dbReference>
<name>A0A4S3MTM9_9RHOB</name>
<dbReference type="Pfam" id="PF06748">
    <property type="entry name" value="DUF1217"/>
    <property type="match status" value="1"/>
</dbReference>
<dbReference type="Gene3D" id="1.10.3700.10">
    <property type="entry name" value="AGR C 984p-like"/>
    <property type="match status" value="1"/>
</dbReference>
<comment type="caution">
    <text evidence="1">The sequence shown here is derived from an EMBL/GenBank/DDBJ whole genome shotgun (WGS) entry which is preliminary data.</text>
</comment>
<dbReference type="RefSeq" id="WP_136393906.1">
    <property type="nucleotide sequence ID" value="NZ_SSND01000001.1"/>
</dbReference>
<organism evidence="1 2">
    <name type="scientific">Aliigemmobacter aestuarii</name>
    <dbReference type="NCBI Taxonomy" id="1445661"/>
    <lineage>
        <taxon>Bacteria</taxon>
        <taxon>Pseudomonadati</taxon>
        <taxon>Pseudomonadota</taxon>
        <taxon>Alphaproteobacteria</taxon>
        <taxon>Rhodobacterales</taxon>
        <taxon>Paracoccaceae</taxon>
        <taxon>Aliigemmobacter</taxon>
    </lineage>
</organism>
<accession>A0A4S3MTM9</accession>
<dbReference type="InterPro" id="IPR010626">
    <property type="entry name" value="DUF1217"/>
</dbReference>
<gene>
    <name evidence="1" type="ORF">E7811_07525</name>
</gene>